<evidence type="ECO:0000259" key="6">
    <source>
        <dbReference type="Pfam" id="PF01636"/>
    </source>
</evidence>
<dbReference type="InterPro" id="IPR011009">
    <property type="entry name" value="Kinase-like_dom_sf"/>
</dbReference>
<proteinExistence type="inferred from homology"/>
<dbReference type="AlphaFoldDB" id="A0A3G9IYU2"/>
<dbReference type="InterPro" id="IPR002575">
    <property type="entry name" value="Aminoglycoside_PTrfase"/>
</dbReference>
<dbReference type="OrthoDB" id="7326703at2"/>
<dbReference type="GO" id="GO:0005524">
    <property type="term" value="F:ATP binding"/>
    <property type="evidence" value="ECO:0007669"/>
    <property type="project" value="UniProtKB-KW"/>
</dbReference>
<evidence type="ECO:0000256" key="1">
    <source>
        <dbReference type="ARBA" id="ARBA00010165"/>
    </source>
</evidence>
<keyword evidence="2 7" id="KW-0808">Transferase</keyword>
<evidence type="ECO:0000256" key="4">
    <source>
        <dbReference type="ARBA" id="ARBA00022777"/>
    </source>
</evidence>
<dbReference type="Proteomes" id="UP000271573">
    <property type="component" value="Chromosome"/>
</dbReference>
<evidence type="ECO:0000256" key="2">
    <source>
        <dbReference type="ARBA" id="ARBA00022679"/>
    </source>
</evidence>
<feature type="domain" description="Aminoglycoside phosphotransferase" evidence="6">
    <location>
        <begin position="36"/>
        <end position="245"/>
    </location>
</feature>
<reference evidence="7 8" key="1">
    <citation type="submission" date="2018-11" db="EMBL/GenBank/DDBJ databases">
        <title>Complete genome sequence of Nocardioides baekrokdamisoli strain KCTC 39748.</title>
        <authorList>
            <person name="Kang S.W."/>
            <person name="Lee K.C."/>
            <person name="Kim K.K."/>
            <person name="Kim J.S."/>
            <person name="Kim D.S."/>
            <person name="Ko S.H."/>
            <person name="Yang S.H."/>
            <person name="Shin Y.K."/>
            <person name="Lee J.S."/>
        </authorList>
    </citation>
    <scope>NUCLEOTIDE SEQUENCE [LARGE SCALE GENOMIC DNA]</scope>
    <source>
        <strain evidence="7 8">KCTC 39748</strain>
    </source>
</reference>
<name>A0A3G9IYU2_9ACTN</name>
<comment type="similarity">
    <text evidence="1">Belongs to the methylthioribose kinase family.</text>
</comment>
<dbReference type="SUPFAM" id="SSF56112">
    <property type="entry name" value="Protein kinase-like (PK-like)"/>
    <property type="match status" value="1"/>
</dbReference>
<dbReference type="Gene3D" id="3.30.200.20">
    <property type="entry name" value="Phosphorylase Kinase, domain 1"/>
    <property type="match status" value="1"/>
</dbReference>
<dbReference type="PANTHER" id="PTHR34273">
    <property type="entry name" value="METHYLTHIORIBOSE KINASE"/>
    <property type="match status" value="1"/>
</dbReference>
<evidence type="ECO:0000256" key="3">
    <source>
        <dbReference type="ARBA" id="ARBA00022741"/>
    </source>
</evidence>
<accession>A0A3G9IYU2</accession>
<keyword evidence="3" id="KW-0547">Nucleotide-binding</keyword>
<dbReference type="GO" id="GO:0016301">
    <property type="term" value="F:kinase activity"/>
    <property type="evidence" value="ECO:0007669"/>
    <property type="project" value="UniProtKB-KW"/>
</dbReference>
<organism evidence="7 8">
    <name type="scientific">Nocardioides baekrokdamisoli</name>
    <dbReference type="NCBI Taxonomy" id="1804624"/>
    <lineage>
        <taxon>Bacteria</taxon>
        <taxon>Bacillati</taxon>
        <taxon>Actinomycetota</taxon>
        <taxon>Actinomycetes</taxon>
        <taxon>Propionibacteriales</taxon>
        <taxon>Nocardioidaceae</taxon>
        <taxon>Nocardioides</taxon>
    </lineage>
</organism>
<keyword evidence="4" id="KW-0418">Kinase</keyword>
<dbReference type="EMBL" id="AP019307">
    <property type="protein sequence ID" value="BBH17553.1"/>
    <property type="molecule type" value="Genomic_DNA"/>
</dbReference>
<evidence type="ECO:0000313" key="7">
    <source>
        <dbReference type="EMBL" id="BBH17553.1"/>
    </source>
</evidence>
<dbReference type="Pfam" id="PF01636">
    <property type="entry name" value="APH"/>
    <property type="match status" value="1"/>
</dbReference>
<keyword evidence="8" id="KW-1185">Reference proteome</keyword>
<protein>
    <submittedName>
        <fullName evidence="7">Putative aminoglycoside phosphotransferase</fullName>
    </submittedName>
</protein>
<dbReference type="PANTHER" id="PTHR34273:SF2">
    <property type="entry name" value="METHYLTHIORIBOSE KINASE"/>
    <property type="match status" value="1"/>
</dbReference>
<sequence length="341" mass="36627">MPSPSSPEAAVAASQQARVEAFLVDAGIVSDVSDLTIEPLSGGVSSDIWLVSDGATDVVVKTPLQQLRVAADWQAPLTRSDAEARWLATSSRLVPGICPDVLAYDADQHLLALSYLEPSDHEVWKTAMLHGDVVPDVAAQVGTRLGLLHRLAAAEPALAEEFANEDLFRALRIAPYFESLFDKHPDLVAQISAVIETTLATRTTLVHGDVSPKNILVGPNGPVLLDAETAHWGDPAFDVAFCVNHLLLKCLLPEAPVGDLMEAAEQLLQGYRSASDADVALETRVAHLLPLLMLARVDGRSPLEYLAEAQRGLVREFAAALILQPHSQIAAVFAAWKEVVR</sequence>
<dbReference type="Gene3D" id="3.90.1200.10">
    <property type="match status" value="1"/>
</dbReference>
<dbReference type="RefSeq" id="WP_125568800.1">
    <property type="nucleotide sequence ID" value="NZ_AP019307.1"/>
</dbReference>
<evidence type="ECO:0000256" key="5">
    <source>
        <dbReference type="ARBA" id="ARBA00022840"/>
    </source>
</evidence>
<gene>
    <name evidence="7" type="ORF">Back2_18400</name>
</gene>
<dbReference type="KEGG" id="nbe:Back2_18400"/>
<evidence type="ECO:0000313" key="8">
    <source>
        <dbReference type="Proteomes" id="UP000271573"/>
    </source>
</evidence>
<keyword evidence="5" id="KW-0067">ATP-binding</keyword>